<protein>
    <submittedName>
        <fullName evidence="1">Uncharacterized protein</fullName>
    </submittedName>
</protein>
<proteinExistence type="predicted"/>
<keyword evidence="1" id="KW-0150">Chloroplast</keyword>
<sequence length="153" mass="18815">MNNNDFFLRYIKGKWFLQENFLLLNNKRQLKQKTSINFHVNHKAYFNKKQIVNSAQNGYNIIKFNNRDNNYRRYLNDIFLKIFDEKSRIKNLFHLQLKLKGLFKIKKFYPHKKIIQDEYIYLINQNIMITINLTRNLKNKYLGIKITSYIKKK</sequence>
<dbReference type="RefSeq" id="YP_009394323.1">
    <property type="nucleotide sequence ID" value="NC_035272.1"/>
</dbReference>
<evidence type="ECO:0000313" key="1">
    <source>
        <dbReference type="EMBL" id="ARW62885.1"/>
    </source>
</evidence>
<reference evidence="1" key="1">
    <citation type="journal article" date="2017" name="J. Phycol.">
        <title>Analysis of chloroplast genomes and a supermatrix inform reclassification of the Rhodomelaceae (Rhodophyta).</title>
        <authorList>
            <person name="Diaz-Tapia P."/>
            <person name="Maggs C.A."/>
            <person name="West J.A."/>
            <person name="Verbruggen H."/>
        </authorList>
    </citation>
    <scope>NUCLEOTIDE SEQUENCE</scope>
    <source>
        <strain evidence="1">PD516</strain>
    </source>
</reference>
<name>A0A1Z1MAP4_9FLOR</name>
<dbReference type="AlphaFoldDB" id="A0A1Z1MAP4"/>
<dbReference type="EMBL" id="MF101425">
    <property type="protein sequence ID" value="ARW62885.1"/>
    <property type="molecule type" value="Genomic_DNA"/>
</dbReference>
<dbReference type="GeneID" id="33356168"/>
<accession>A0A1Z1MAP4</accession>
<keyword evidence="1" id="KW-0934">Plastid</keyword>
<gene>
    <name evidence="1" type="primary">ycf58</name>
</gene>
<geneLocation type="chloroplast" evidence="1"/>
<organism evidence="1">
    <name type="scientific">Leptosiphonia brodiei</name>
    <dbReference type="NCBI Taxonomy" id="2608611"/>
    <lineage>
        <taxon>Eukaryota</taxon>
        <taxon>Rhodophyta</taxon>
        <taxon>Florideophyceae</taxon>
        <taxon>Rhodymeniophycidae</taxon>
        <taxon>Ceramiales</taxon>
        <taxon>Rhodomelaceae</taxon>
        <taxon>Polysiphonioideae</taxon>
        <taxon>Leptosiphonia</taxon>
    </lineage>
</organism>